<proteinExistence type="predicted"/>
<feature type="chain" id="PRO_5020027942" description="Secreted protein" evidence="1">
    <location>
        <begin position="27"/>
        <end position="96"/>
    </location>
</feature>
<gene>
    <name evidence="2" type="ORF">EVAR_22947_1</name>
</gene>
<evidence type="ECO:0000313" key="3">
    <source>
        <dbReference type="Proteomes" id="UP000299102"/>
    </source>
</evidence>
<feature type="signal peptide" evidence="1">
    <location>
        <begin position="1"/>
        <end position="26"/>
    </location>
</feature>
<organism evidence="2 3">
    <name type="scientific">Eumeta variegata</name>
    <name type="common">Bagworm moth</name>
    <name type="synonym">Eumeta japonica</name>
    <dbReference type="NCBI Taxonomy" id="151549"/>
    <lineage>
        <taxon>Eukaryota</taxon>
        <taxon>Metazoa</taxon>
        <taxon>Ecdysozoa</taxon>
        <taxon>Arthropoda</taxon>
        <taxon>Hexapoda</taxon>
        <taxon>Insecta</taxon>
        <taxon>Pterygota</taxon>
        <taxon>Neoptera</taxon>
        <taxon>Endopterygota</taxon>
        <taxon>Lepidoptera</taxon>
        <taxon>Glossata</taxon>
        <taxon>Ditrysia</taxon>
        <taxon>Tineoidea</taxon>
        <taxon>Psychidae</taxon>
        <taxon>Oiketicinae</taxon>
        <taxon>Eumeta</taxon>
    </lineage>
</organism>
<keyword evidence="1" id="KW-0732">Signal</keyword>
<reference evidence="2 3" key="1">
    <citation type="journal article" date="2019" name="Commun. Biol.">
        <title>The bagworm genome reveals a unique fibroin gene that provides high tensile strength.</title>
        <authorList>
            <person name="Kono N."/>
            <person name="Nakamura H."/>
            <person name="Ohtoshi R."/>
            <person name="Tomita M."/>
            <person name="Numata K."/>
            <person name="Arakawa K."/>
        </authorList>
    </citation>
    <scope>NUCLEOTIDE SEQUENCE [LARGE SCALE GENOMIC DNA]</scope>
</reference>
<protein>
    <recommendedName>
        <fullName evidence="4">Secreted protein</fullName>
    </recommendedName>
</protein>
<evidence type="ECO:0000256" key="1">
    <source>
        <dbReference type="SAM" id="SignalP"/>
    </source>
</evidence>
<dbReference type="Proteomes" id="UP000299102">
    <property type="component" value="Unassembled WGS sequence"/>
</dbReference>
<sequence length="96" mass="10573">MACLGPAILLVAFLFRYDCLLRFGAARPHALRAKSSRDGRSTAFMRFHCEKREACAVLTYIPRAGPRPTAGHARYHFNCLLTSVGVSSALSSAVWM</sequence>
<dbReference type="AlphaFoldDB" id="A0A4C1UR81"/>
<evidence type="ECO:0000313" key="2">
    <source>
        <dbReference type="EMBL" id="GBP28486.1"/>
    </source>
</evidence>
<comment type="caution">
    <text evidence="2">The sequence shown here is derived from an EMBL/GenBank/DDBJ whole genome shotgun (WGS) entry which is preliminary data.</text>
</comment>
<name>A0A4C1UR81_EUMVA</name>
<evidence type="ECO:0008006" key="4">
    <source>
        <dbReference type="Google" id="ProtNLM"/>
    </source>
</evidence>
<accession>A0A4C1UR81</accession>
<keyword evidence="3" id="KW-1185">Reference proteome</keyword>
<dbReference type="EMBL" id="BGZK01000208">
    <property type="protein sequence ID" value="GBP28486.1"/>
    <property type="molecule type" value="Genomic_DNA"/>
</dbReference>